<dbReference type="Pfam" id="PF16976">
    <property type="entry name" value="RcpC"/>
    <property type="match status" value="1"/>
</dbReference>
<dbReference type="RefSeq" id="WP_017023327.1">
    <property type="nucleotide sequence ID" value="NZ_CAWMPN010000015.1"/>
</dbReference>
<protein>
    <submittedName>
        <fullName evidence="2">Flp pilus assembly protein CpaB</fullName>
    </submittedName>
</protein>
<dbReference type="OrthoDB" id="6400671at2"/>
<dbReference type="NCBIfam" id="TIGR03177">
    <property type="entry name" value="pilus_cpaB"/>
    <property type="match status" value="1"/>
</dbReference>
<feature type="domain" description="Flp pilus assembly protein RcpC/CpaB" evidence="1">
    <location>
        <begin position="114"/>
        <end position="222"/>
    </location>
</feature>
<dbReference type="EMBL" id="MAJU01000015">
    <property type="protein sequence ID" value="OCH19606.1"/>
    <property type="molecule type" value="Genomic_DNA"/>
</dbReference>
<sequence length="260" mass="28833">MKVKLIIVLAVMTILFGLYGLGESLSLFTPQKIQPAKEVKIKVWRLKKDVNMSEEISRHMLALELMPEQKANALSFSEDVTLDLIPGTVFKSELKKGTYISMSDLITPEEDGYIDYVIAPERIPFPITVDPSSITGGVIRSGTIVDILALTSPQNMNNSTRNVKKSVSITPIFTGVKVLQVKRSVIKGNRNDVETEVISLILELTREQATKLIVAKKIADIEVYKSTGKYDSSDLQADAGDILKDFNAITEYRANEVVIK</sequence>
<evidence type="ECO:0000259" key="1">
    <source>
        <dbReference type="Pfam" id="PF16976"/>
    </source>
</evidence>
<gene>
    <name evidence="2" type="ORF">A6E04_16410</name>
</gene>
<accession>A0A1B9NWM0</accession>
<name>A0A1B9NWM0_ALILO</name>
<dbReference type="InterPro" id="IPR017592">
    <property type="entry name" value="Pilus_assmbl_Flp-typ_CpaB"/>
</dbReference>
<evidence type="ECO:0000313" key="2">
    <source>
        <dbReference type="EMBL" id="OCH19606.1"/>
    </source>
</evidence>
<comment type="caution">
    <text evidence="2">The sequence shown here is derived from an EMBL/GenBank/DDBJ whole genome shotgun (WGS) entry which is preliminary data.</text>
</comment>
<dbReference type="InterPro" id="IPR031571">
    <property type="entry name" value="RcpC_dom"/>
</dbReference>
<dbReference type="Proteomes" id="UP000093523">
    <property type="component" value="Unassembled WGS sequence"/>
</dbReference>
<dbReference type="AlphaFoldDB" id="A0A1B9NWM0"/>
<dbReference type="STRING" id="688.A6E04_16410"/>
<proteinExistence type="predicted"/>
<evidence type="ECO:0000313" key="3">
    <source>
        <dbReference type="Proteomes" id="UP000093523"/>
    </source>
</evidence>
<reference evidence="2 3" key="1">
    <citation type="submission" date="2016-06" db="EMBL/GenBank/DDBJ databases">
        <authorList>
            <person name="Kjaerup R.B."/>
            <person name="Dalgaard T.S."/>
            <person name="Juul-Madsen H.R."/>
        </authorList>
    </citation>
    <scope>NUCLEOTIDE SEQUENCE [LARGE SCALE GENOMIC DNA]</scope>
    <source>
        <strain evidence="2 3">1S159</strain>
    </source>
</reference>
<organism evidence="2 3">
    <name type="scientific">Aliivibrio logei</name>
    <name type="common">Vibrio logei</name>
    <dbReference type="NCBI Taxonomy" id="688"/>
    <lineage>
        <taxon>Bacteria</taxon>
        <taxon>Pseudomonadati</taxon>
        <taxon>Pseudomonadota</taxon>
        <taxon>Gammaproteobacteria</taxon>
        <taxon>Vibrionales</taxon>
        <taxon>Vibrionaceae</taxon>
        <taxon>Aliivibrio</taxon>
    </lineage>
</organism>